<dbReference type="SMART" id="SM00212">
    <property type="entry name" value="UBCc"/>
    <property type="match status" value="1"/>
</dbReference>
<evidence type="ECO:0000313" key="3">
    <source>
        <dbReference type="Proteomes" id="UP000242180"/>
    </source>
</evidence>
<dbReference type="AlphaFoldDB" id="A0A1X2HS68"/>
<dbReference type="Gene3D" id="3.10.110.10">
    <property type="entry name" value="Ubiquitin Conjugating Enzyme"/>
    <property type="match status" value="1"/>
</dbReference>
<protein>
    <submittedName>
        <fullName evidence="2">Ubiquitin-conjugating enzyme/RWD-like protein</fullName>
    </submittedName>
</protein>
<comment type="caution">
    <text evidence="2">The sequence shown here is derived from an EMBL/GenBank/DDBJ whole genome shotgun (WGS) entry which is preliminary data.</text>
</comment>
<gene>
    <name evidence="2" type="ORF">BCR43DRAFT_430622</name>
</gene>
<dbReference type="OMA" id="GVEKKFC"/>
<keyword evidence="3" id="KW-1185">Reference proteome</keyword>
<feature type="domain" description="UBC core" evidence="1">
    <location>
        <begin position="1"/>
        <end position="150"/>
    </location>
</feature>
<dbReference type="Pfam" id="PF00179">
    <property type="entry name" value="UQ_con"/>
    <property type="match status" value="1"/>
</dbReference>
<organism evidence="2 3">
    <name type="scientific">Syncephalastrum racemosum</name>
    <name type="common">Filamentous fungus</name>
    <dbReference type="NCBI Taxonomy" id="13706"/>
    <lineage>
        <taxon>Eukaryota</taxon>
        <taxon>Fungi</taxon>
        <taxon>Fungi incertae sedis</taxon>
        <taxon>Mucoromycota</taxon>
        <taxon>Mucoromycotina</taxon>
        <taxon>Mucoromycetes</taxon>
        <taxon>Mucorales</taxon>
        <taxon>Syncephalastraceae</taxon>
        <taxon>Syncephalastrum</taxon>
    </lineage>
</organism>
<dbReference type="InterPro" id="IPR000608">
    <property type="entry name" value="UBC"/>
</dbReference>
<dbReference type="SUPFAM" id="SSF54495">
    <property type="entry name" value="UBC-like"/>
    <property type="match status" value="1"/>
</dbReference>
<proteinExistence type="predicted"/>
<evidence type="ECO:0000313" key="2">
    <source>
        <dbReference type="EMBL" id="ORZ02420.1"/>
    </source>
</evidence>
<accession>A0A1X2HS68</accession>
<feature type="non-terminal residue" evidence="2">
    <location>
        <position position="1"/>
    </location>
</feature>
<dbReference type="PANTHER" id="PTHR24068">
    <property type="entry name" value="UBIQUITIN-CONJUGATING ENZYME E2"/>
    <property type="match status" value="1"/>
</dbReference>
<sequence length="170" mass="18681">SISRTKIKTGDLDRDPPPGITCYPVEDDITQLEAFIKGPPDSPYEKGMFQLEIRVPYNYPMEPPQIRFKTPIYHPNIDDNGRICADILKAGGSGTWGPALNLSTTLILLSTLMASPNPDDPLVKEIAHEFSIDHARYVANARAHTEKYAMGTSASAAAKVCPETISFSLY</sequence>
<name>A0A1X2HS68_SYNRA</name>
<evidence type="ECO:0000259" key="1">
    <source>
        <dbReference type="PROSITE" id="PS50127"/>
    </source>
</evidence>
<dbReference type="InterPro" id="IPR016135">
    <property type="entry name" value="UBQ-conjugating_enzyme/RWD"/>
</dbReference>
<reference evidence="2 3" key="1">
    <citation type="submission" date="2016-07" db="EMBL/GenBank/DDBJ databases">
        <title>Pervasive Adenine N6-methylation of Active Genes in Fungi.</title>
        <authorList>
            <consortium name="DOE Joint Genome Institute"/>
            <person name="Mondo S.J."/>
            <person name="Dannebaum R.O."/>
            <person name="Kuo R.C."/>
            <person name="Labutti K."/>
            <person name="Haridas S."/>
            <person name="Kuo A."/>
            <person name="Salamov A."/>
            <person name="Ahrendt S.R."/>
            <person name="Lipzen A."/>
            <person name="Sullivan W."/>
            <person name="Andreopoulos W.B."/>
            <person name="Clum A."/>
            <person name="Lindquist E."/>
            <person name="Daum C."/>
            <person name="Ramamoorthy G.K."/>
            <person name="Gryganskyi A."/>
            <person name="Culley D."/>
            <person name="Magnuson J.K."/>
            <person name="James T.Y."/>
            <person name="O'Malley M.A."/>
            <person name="Stajich J.E."/>
            <person name="Spatafora J.W."/>
            <person name="Visel A."/>
            <person name="Grigoriev I.V."/>
        </authorList>
    </citation>
    <scope>NUCLEOTIDE SEQUENCE [LARGE SCALE GENOMIC DNA]</scope>
    <source>
        <strain evidence="2 3">NRRL 2496</strain>
    </source>
</reference>
<dbReference type="PROSITE" id="PS50127">
    <property type="entry name" value="UBC_2"/>
    <property type="match status" value="1"/>
</dbReference>
<dbReference type="CDD" id="cd23805">
    <property type="entry name" value="UBCc_UBE2T"/>
    <property type="match status" value="1"/>
</dbReference>
<dbReference type="Proteomes" id="UP000242180">
    <property type="component" value="Unassembled WGS sequence"/>
</dbReference>
<dbReference type="InParanoid" id="A0A1X2HS68"/>
<dbReference type="EMBL" id="MCGN01000001">
    <property type="protein sequence ID" value="ORZ02420.1"/>
    <property type="molecule type" value="Genomic_DNA"/>
</dbReference>
<dbReference type="OrthoDB" id="9978460at2759"/>
<dbReference type="STRING" id="13706.A0A1X2HS68"/>